<protein>
    <submittedName>
        <fullName evidence="1">Uncharacterized protein</fullName>
    </submittedName>
</protein>
<sequence>MGAVTVYLPNETAETAMPMSIAAVPFSARADRTLDAEVRERAGSDLIALELPHGWVYRWTESKSGVQGEEEVSARTISHVYPVPGKAPKRGMLFVTSVLHLDSEQSAEMLSSLTLLSDAIAETFRWK</sequence>
<comment type="caution">
    <text evidence="1">The sequence shown here is derived from an EMBL/GenBank/DDBJ whole genome shotgun (WGS) entry which is preliminary data.</text>
</comment>
<reference evidence="1 2" key="1">
    <citation type="submission" date="2020-07" db="EMBL/GenBank/DDBJ databases">
        <title>Sequencing the genomes of 1000 actinobacteria strains.</title>
        <authorList>
            <person name="Klenk H.-P."/>
        </authorList>
    </citation>
    <scope>NUCLEOTIDE SEQUENCE [LARGE SCALE GENOMIC DNA]</scope>
    <source>
        <strain evidence="1 2">LI1</strain>
    </source>
</reference>
<dbReference type="AlphaFoldDB" id="A0A7Z0J7G3"/>
<keyword evidence="2" id="KW-1185">Reference proteome</keyword>
<evidence type="ECO:0000313" key="1">
    <source>
        <dbReference type="EMBL" id="NYJ21440.1"/>
    </source>
</evidence>
<dbReference type="EMBL" id="JACCFM010000001">
    <property type="protein sequence ID" value="NYJ21440.1"/>
    <property type="molecule type" value="Genomic_DNA"/>
</dbReference>
<proteinExistence type="predicted"/>
<evidence type="ECO:0000313" key="2">
    <source>
        <dbReference type="Proteomes" id="UP000537260"/>
    </source>
</evidence>
<gene>
    <name evidence="1" type="ORF">HNR05_003231</name>
</gene>
<accession>A0A7Z0J7G3</accession>
<dbReference type="Proteomes" id="UP000537260">
    <property type="component" value="Unassembled WGS sequence"/>
</dbReference>
<organism evidence="1 2">
    <name type="scientific">Glaciibacter psychrotolerans</name>
    <dbReference type="NCBI Taxonomy" id="670054"/>
    <lineage>
        <taxon>Bacteria</taxon>
        <taxon>Bacillati</taxon>
        <taxon>Actinomycetota</taxon>
        <taxon>Actinomycetes</taxon>
        <taxon>Micrococcales</taxon>
        <taxon>Microbacteriaceae</taxon>
        <taxon>Glaciibacter</taxon>
    </lineage>
</organism>
<name>A0A7Z0J7G3_9MICO</name>
<dbReference type="RefSeq" id="WP_179580035.1">
    <property type="nucleotide sequence ID" value="NZ_JACCFM010000001.1"/>
</dbReference>